<gene>
    <name evidence="2" type="ORF">F8O02_01370</name>
</gene>
<dbReference type="EMBL" id="WBKA01000001">
    <property type="protein sequence ID" value="KAB1633604.1"/>
    <property type="molecule type" value="Genomic_DNA"/>
</dbReference>
<organism evidence="2 3">
    <name type="scientific">Pseudoclavibacter caeni</name>
    <dbReference type="NCBI Taxonomy" id="908846"/>
    <lineage>
        <taxon>Bacteria</taxon>
        <taxon>Bacillati</taxon>
        <taxon>Actinomycetota</taxon>
        <taxon>Actinomycetes</taxon>
        <taxon>Micrococcales</taxon>
        <taxon>Microbacteriaceae</taxon>
        <taxon>Pseudoclavibacter</taxon>
    </lineage>
</organism>
<feature type="compositionally biased region" description="Low complexity" evidence="1">
    <location>
        <begin position="64"/>
        <end position="85"/>
    </location>
</feature>
<dbReference type="Proteomes" id="UP000481339">
    <property type="component" value="Unassembled WGS sequence"/>
</dbReference>
<protein>
    <submittedName>
        <fullName evidence="2">Uncharacterized protein</fullName>
    </submittedName>
</protein>
<keyword evidence="3" id="KW-1185">Reference proteome</keyword>
<feature type="compositionally biased region" description="Polar residues" evidence="1">
    <location>
        <begin position="111"/>
        <end position="120"/>
    </location>
</feature>
<proteinExistence type="predicted"/>
<dbReference type="AlphaFoldDB" id="A0A7C8BPU6"/>
<evidence type="ECO:0000256" key="1">
    <source>
        <dbReference type="SAM" id="MobiDB-lite"/>
    </source>
</evidence>
<reference evidence="2 3" key="1">
    <citation type="submission" date="2019-09" db="EMBL/GenBank/DDBJ databases">
        <title>Phylogeny of genus Pseudoclavibacter and closely related genus.</title>
        <authorList>
            <person name="Li Y."/>
        </authorList>
    </citation>
    <scope>NUCLEOTIDE SEQUENCE [LARGE SCALE GENOMIC DNA]</scope>
    <source>
        <strain evidence="2 3">JCM 16921</strain>
    </source>
</reference>
<sequence length="531" mass="53758">MPHTPSPEQLLAWARDPRLTPTQLQQLAAWVPQLAQLAPVLLAHPAMYPQLAAWLTQQQATTAQDTATTATPTAATGIAPTGTPALLDPDDDETVLTSAVSRTMDPHEGSSDSVTPTDQATPPDDDDDDDDETVLTSAVLPGVAAAGAAAAGAAATGIGLAGTSAAGTAGASAASATGAEAAGLAAAAPAAAAHTGVTAASATGLGANLTGTSAAGTASAAGAGSTGAAHTAAAAGAAKAGGLGLGAKLGIGAAAVTLAAGGGTAGYTAWHNAQTPATETTQTTPSHASLTEDALRQLLKTAPLTDNDIKVTSYRSHSNMDRVTTPRHFSDGLIDVTYQDMQAALTNDGRDEFTPIGDSNRATLTSQDPYRAPVVTDVNGDGVNDIVSLVNLAIYPSDEWGSSYTAVTAYTPTSDGQALEVLGQLMLTDGYGDTVGGLASDPDWPGYNSALDDALNTTTVTKLQGEQYTTMYWAKTLTVEDDQIKVGLAYQQVQWEPDYEPGVSATLAYPIVWQDGVLTLDTPTISDLQTR</sequence>
<feature type="compositionally biased region" description="Acidic residues" evidence="1">
    <location>
        <begin position="123"/>
        <end position="133"/>
    </location>
</feature>
<evidence type="ECO:0000313" key="3">
    <source>
        <dbReference type="Proteomes" id="UP000481339"/>
    </source>
</evidence>
<accession>A0A7C8BPU6</accession>
<evidence type="ECO:0000313" key="2">
    <source>
        <dbReference type="EMBL" id="KAB1633604.1"/>
    </source>
</evidence>
<name>A0A7C8BPU6_9MICO</name>
<dbReference type="RefSeq" id="WP_158035382.1">
    <property type="nucleotide sequence ID" value="NZ_WBKA01000001.1"/>
</dbReference>
<comment type="caution">
    <text evidence="2">The sequence shown here is derived from an EMBL/GenBank/DDBJ whole genome shotgun (WGS) entry which is preliminary data.</text>
</comment>
<feature type="region of interest" description="Disordered" evidence="1">
    <location>
        <begin position="64"/>
        <end position="133"/>
    </location>
</feature>
<dbReference type="OrthoDB" id="5132900at2"/>